<name>A0ABW3CZN0_9FLAO</name>
<evidence type="ECO:0000313" key="2">
    <source>
        <dbReference type="EMBL" id="MFD0862156.1"/>
    </source>
</evidence>
<keyword evidence="3" id="KW-1185">Reference proteome</keyword>
<dbReference type="RefSeq" id="WP_386406541.1">
    <property type="nucleotide sequence ID" value="NZ_JBHTJH010000004.1"/>
</dbReference>
<keyword evidence="1" id="KW-0472">Membrane</keyword>
<protein>
    <recommendedName>
        <fullName evidence="4">DUF4258 domain-containing protein</fullName>
    </recommendedName>
</protein>
<accession>A0ABW3CZN0</accession>
<comment type="caution">
    <text evidence="2">The sequence shown here is derived from an EMBL/GenBank/DDBJ whole genome shotgun (WGS) entry which is preliminary data.</text>
</comment>
<evidence type="ECO:0008006" key="4">
    <source>
        <dbReference type="Google" id="ProtNLM"/>
    </source>
</evidence>
<proteinExistence type="predicted"/>
<organism evidence="2 3">
    <name type="scientific">Sungkyunkwania multivorans</name>
    <dbReference type="NCBI Taxonomy" id="1173618"/>
    <lineage>
        <taxon>Bacteria</taxon>
        <taxon>Pseudomonadati</taxon>
        <taxon>Bacteroidota</taxon>
        <taxon>Flavobacteriia</taxon>
        <taxon>Flavobacteriales</taxon>
        <taxon>Flavobacteriaceae</taxon>
        <taxon>Sungkyunkwania</taxon>
    </lineage>
</organism>
<keyword evidence="1" id="KW-0812">Transmembrane</keyword>
<evidence type="ECO:0000256" key="1">
    <source>
        <dbReference type="SAM" id="Phobius"/>
    </source>
</evidence>
<dbReference type="Proteomes" id="UP001596978">
    <property type="component" value="Unassembled WGS sequence"/>
</dbReference>
<dbReference type="EMBL" id="JBHTJH010000004">
    <property type="protein sequence ID" value="MFD0862156.1"/>
    <property type="molecule type" value="Genomic_DNA"/>
</dbReference>
<reference evidence="3" key="1">
    <citation type="journal article" date="2019" name="Int. J. Syst. Evol. Microbiol.">
        <title>The Global Catalogue of Microorganisms (GCM) 10K type strain sequencing project: providing services to taxonomists for standard genome sequencing and annotation.</title>
        <authorList>
            <consortium name="The Broad Institute Genomics Platform"/>
            <consortium name="The Broad Institute Genome Sequencing Center for Infectious Disease"/>
            <person name="Wu L."/>
            <person name="Ma J."/>
        </authorList>
    </citation>
    <scope>NUCLEOTIDE SEQUENCE [LARGE SCALE GENOMIC DNA]</scope>
    <source>
        <strain evidence="3">CCUG 62952</strain>
    </source>
</reference>
<keyword evidence="1" id="KW-1133">Transmembrane helix</keyword>
<gene>
    <name evidence="2" type="ORF">ACFQ1M_08040</name>
</gene>
<sequence>MSFLRRLGFYLGGFSIGLILLAFFLSGKETSCSYGPNARVLKNIGLKEHHYAKEVSALFETNKIDTIDISTILKNGDVDFSRSDTQLDSCKVYLIEGHIKEAPVEVKVTNCDSIATFHSISFLK</sequence>
<evidence type="ECO:0000313" key="3">
    <source>
        <dbReference type="Proteomes" id="UP001596978"/>
    </source>
</evidence>
<feature type="transmembrane region" description="Helical" evidence="1">
    <location>
        <begin position="7"/>
        <end position="25"/>
    </location>
</feature>